<dbReference type="AlphaFoldDB" id="A0A8B6FMX1"/>
<proteinExistence type="predicted"/>
<keyword evidence="11" id="KW-1185">Reference proteome</keyword>
<evidence type="ECO:0000256" key="4">
    <source>
        <dbReference type="ARBA" id="ARBA00023180"/>
    </source>
</evidence>
<dbReference type="CDD" id="cd00096">
    <property type="entry name" value="Ig"/>
    <property type="match status" value="1"/>
</dbReference>
<dbReference type="InterPro" id="IPR051275">
    <property type="entry name" value="Cell_adhesion_signaling"/>
</dbReference>
<feature type="domain" description="Ig-like" evidence="8">
    <location>
        <begin position="310"/>
        <end position="389"/>
    </location>
</feature>
<keyword evidence="7" id="KW-0812">Transmembrane</keyword>
<evidence type="ECO:0000313" key="10">
    <source>
        <dbReference type="EMBL" id="VDI51727.1"/>
    </source>
</evidence>
<feature type="domain" description="Fibronectin type-III" evidence="9">
    <location>
        <begin position="517"/>
        <end position="611"/>
    </location>
</feature>
<protein>
    <submittedName>
        <fullName evidence="10">Uncharacterized protein</fullName>
    </submittedName>
</protein>
<dbReference type="Pfam" id="PF13895">
    <property type="entry name" value="Ig_2"/>
    <property type="match status" value="1"/>
</dbReference>
<keyword evidence="4" id="KW-0325">Glycoprotein</keyword>
<keyword evidence="7" id="KW-1133">Transmembrane helix</keyword>
<dbReference type="GO" id="GO:0005911">
    <property type="term" value="C:cell-cell junction"/>
    <property type="evidence" value="ECO:0007669"/>
    <property type="project" value="TreeGrafter"/>
</dbReference>
<dbReference type="InterPro" id="IPR036179">
    <property type="entry name" value="Ig-like_dom_sf"/>
</dbReference>
<feature type="domain" description="Ig-like" evidence="8">
    <location>
        <begin position="124"/>
        <end position="208"/>
    </location>
</feature>
<sequence>MFVDMNLEFAYLYRWVLVFSWISGFQTAEIQNKYVSTGTDVMIKCPNNNVNAWRKCKSKDILANCDKGNTLINPSLNISDRISVTEDCQLIIQKFTTGDLGTYLCVETDFKNKNYIINVQLRNIKILESDRANIVRVTEGTVLNLTCTVLGGLSGDSVYWTKGNELLTFDNASYLSLTLQANRSFNMKEFVCMANNSNGLNPIEARVRLHLILKPLVSIIVFQNSSERKNQKSVQVRQGHYLQLKCQDNFEENEDLEMTWLFNGMLLQNKSNKVVIEQIHPERSGEYTCTVKNKAGTDYAAVNITVTYFPIVRCENVTFHDRDRQRTLECKVSGEPNTYNISWFHFSYHNQLVRMFKNINDKMLTLPIGDSNDLWYEDSGIYTCNVTNGIPDDSGNLWQTGKIVVVIEGIPVLVKPRKYEYIGHFNETSRLSIYVLSSSKIVKVVWFDERQNHPPTSKCVPTVTKVEAFEQLINETSYKCEYVIKNTTEDDFQNYTVFITNQCGQNAFNISLVSARVPDEPTNIRLRSTTNQILVKFKPGFHGGSEQNILIEYRKASAGTWISRGIKNHCTHYVIQNLKPSTEYELRMYAINKLGNSTVTEIYRKFTKDETNGSSTKYLSFAIGFVVLAGLFVTWLRFRKAKRNDAHRSSPNEQQIQASASREDVYSSIERRRQNLNIQEVTYKISGEGKTKKFRRTDRTENRNNEKGSSKLNYIDVVFEPKPCIGKFYIHGADNRTPYADVDFSAKAEPLISSDEDDESNVSVKYNDDDFVSLEDVQQWNITED</sequence>
<dbReference type="SMART" id="SM00409">
    <property type="entry name" value="IG"/>
    <property type="match status" value="4"/>
</dbReference>
<comment type="caution">
    <text evidence="10">The sequence shown here is derived from an EMBL/GenBank/DDBJ whole genome shotgun (WGS) entry which is preliminary data.</text>
</comment>
<evidence type="ECO:0000259" key="8">
    <source>
        <dbReference type="PROSITE" id="PS50835"/>
    </source>
</evidence>
<dbReference type="InterPro" id="IPR036116">
    <property type="entry name" value="FN3_sf"/>
</dbReference>
<dbReference type="InterPro" id="IPR003598">
    <property type="entry name" value="Ig_sub2"/>
</dbReference>
<dbReference type="InterPro" id="IPR003599">
    <property type="entry name" value="Ig_sub"/>
</dbReference>
<dbReference type="SUPFAM" id="SSF49265">
    <property type="entry name" value="Fibronectin type III"/>
    <property type="match status" value="1"/>
</dbReference>
<feature type="domain" description="Ig-like" evidence="8">
    <location>
        <begin position="215"/>
        <end position="307"/>
    </location>
</feature>
<dbReference type="InterPro" id="IPR013783">
    <property type="entry name" value="Ig-like_fold"/>
</dbReference>
<keyword evidence="2 7" id="KW-0472">Membrane</keyword>
<comment type="subcellular location">
    <subcellularLocation>
        <location evidence="1">Membrane</location>
        <topology evidence="1">Single-pass type I membrane protein</topology>
    </subcellularLocation>
</comment>
<evidence type="ECO:0000256" key="2">
    <source>
        <dbReference type="ARBA" id="ARBA00023136"/>
    </source>
</evidence>
<dbReference type="EMBL" id="UYJE01007087">
    <property type="protein sequence ID" value="VDI51727.1"/>
    <property type="molecule type" value="Genomic_DNA"/>
</dbReference>
<evidence type="ECO:0000256" key="6">
    <source>
        <dbReference type="SAM" id="MobiDB-lite"/>
    </source>
</evidence>
<evidence type="ECO:0000259" key="9">
    <source>
        <dbReference type="PROSITE" id="PS50853"/>
    </source>
</evidence>
<dbReference type="PANTHER" id="PTHR11640">
    <property type="entry name" value="NEPHRIN"/>
    <property type="match status" value="1"/>
</dbReference>
<organism evidence="10 11">
    <name type="scientific">Mytilus galloprovincialis</name>
    <name type="common">Mediterranean mussel</name>
    <dbReference type="NCBI Taxonomy" id="29158"/>
    <lineage>
        <taxon>Eukaryota</taxon>
        <taxon>Metazoa</taxon>
        <taxon>Spiralia</taxon>
        <taxon>Lophotrochozoa</taxon>
        <taxon>Mollusca</taxon>
        <taxon>Bivalvia</taxon>
        <taxon>Autobranchia</taxon>
        <taxon>Pteriomorphia</taxon>
        <taxon>Mytilida</taxon>
        <taxon>Mytiloidea</taxon>
        <taxon>Mytilidae</taxon>
        <taxon>Mytilinae</taxon>
        <taxon>Mytilus</taxon>
    </lineage>
</organism>
<evidence type="ECO:0000256" key="3">
    <source>
        <dbReference type="ARBA" id="ARBA00023157"/>
    </source>
</evidence>
<reference evidence="10" key="1">
    <citation type="submission" date="2018-11" db="EMBL/GenBank/DDBJ databases">
        <authorList>
            <person name="Alioto T."/>
            <person name="Alioto T."/>
        </authorList>
    </citation>
    <scope>NUCLEOTIDE SEQUENCE</scope>
</reference>
<dbReference type="PROSITE" id="PS50835">
    <property type="entry name" value="IG_LIKE"/>
    <property type="match status" value="3"/>
</dbReference>
<accession>A0A8B6FMX1</accession>
<dbReference type="CDD" id="cd00063">
    <property type="entry name" value="FN3"/>
    <property type="match status" value="1"/>
</dbReference>
<feature type="compositionally biased region" description="Polar residues" evidence="6">
    <location>
        <begin position="651"/>
        <end position="660"/>
    </location>
</feature>
<keyword evidence="5" id="KW-0393">Immunoglobulin domain</keyword>
<feature type="transmembrane region" description="Helical" evidence="7">
    <location>
        <begin position="618"/>
        <end position="638"/>
    </location>
</feature>
<dbReference type="Pfam" id="PF00041">
    <property type="entry name" value="fn3"/>
    <property type="match status" value="1"/>
</dbReference>
<dbReference type="Gene3D" id="2.60.40.10">
    <property type="entry name" value="Immunoglobulins"/>
    <property type="match status" value="5"/>
</dbReference>
<dbReference type="SMART" id="SM00060">
    <property type="entry name" value="FN3"/>
    <property type="match status" value="1"/>
</dbReference>
<dbReference type="GO" id="GO:0050839">
    <property type="term" value="F:cell adhesion molecule binding"/>
    <property type="evidence" value="ECO:0007669"/>
    <property type="project" value="TreeGrafter"/>
</dbReference>
<evidence type="ECO:0000256" key="5">
    <source>
        <dbReference type="ARBA" id="ARBA00023319"/>
    </source>
</evidence>
<dbReference type="GO" id="GO:0005886">
    <property type="term" value="C:plasma membrane"/>
    <property type="evidence" value="ECO:0007669"/>
    <property type="project" value="TreeGrafter"/>
</dbReference>
<name>A0A8B6FMX1_MYTGA</name>
<gene>
    <name evidence="10" type="ORF">MGAL_10B044087</name>
</gene>
<dbReference type="SMART" id="SM00408">
    <property type="entry name" value="IGc2"/>
    <property type="match status" value="4"/>
</dbReference>
<dbReference type="SUPFAM" id="SSF48726">
    <property type="entry name" value="Immunoglobulin"/>
    <property type="match status" value="4"/>
</dbReference>
<evidence type="ECO:0000256" key="1">
    <source>
        <dbReference type="ARBA" id="ARBA00004479"/>
    </source>
</evidence>
<dbReference type="PROSITE" id="PS50853">
    <property type="entry name" value="FN3"/>
    <property type="match status" value="1"/>
</dbReference>
<dbReference type="OrthoDB" id="6234674at2759"/>
<dbReference type="Proteomes" id="UP000596742">
    <property type="component" value="Unassembled WGS sequence"/>
</dbReference>
<evidence type="ECO:0000256" key="7">
    <source>
        <dbReference type="SAM" id="Phobius"/>
    </source>
</evidence>
<dbReference type="PANTHER" id="PTHR11640:SF158">
    <property type="entry name" value="V-SET AND IMMUNOGLOBULIN DOMAIN-CONTAINING PROTEIN 10-LIKE 2"/>
    <property type="match status" value="1"/>
</dbReference>
<keyword evidence="3" id="KW-1015">Disulfide bond</keyword>
<dbReference type="GO" id="GO:0098609">
    <property type="term" value="P:cell-cell adhesion"/>
    <property type="evidence" value="ECO:0007669"/>
    <property type="project" value="TreeGrafter"/>
</dbReference>
<evidence type="ECO:0000313" key="11">
    <source>
        <dbReference type="Proteomes" id="UP000596742"/>
    </source>
</evidence>
<dbReference type="InterPro" id="IPR007110">
    <property type="entry name" value="Ig-like_dom"/>
</dbReference>
<dbReference type="InterPro" id="IPR003961">
    <property type="entry name" value="FN3_dom"/>
</dbReference>
<feature type="region of interest" description="Disordered" evidence="6">
    <location>
        <begin position="644"/>
        <end position="664"/>
    </location>
</feature>